<dbReference type="Pfam" id="PF00583">
    <property type="entry name" value="Acetyltransf_1"/>
    <property type="match status" value="1"/>
</dbReference>
<accession>A0A7S8C8Y5</accession>
<evidence type="ECO:0000313" key="3">
    <source>
        <dbReference type="Proteomes" id="UP000593626"/>
    </source>
</evidence>
<dbReference type="CDD" id="cd04301">
    <property type="entry name" value="NAT_SF"/>
    <property type="match status" value="1"/>
</dbReference>
<feature type="domain" description="N-acetyltransferase" evidence="1">
    <location>
        <begin position="18"/>
        <end position="157"/>
    </location>
</feature>
<keyword evidence="2" id="KW-0808">Transferase</keyword>
<dbReference type="Gene3D" id="3.40.630.30">
    <property type="match status" value="1"/>
</dbReference>
<reference evidence="2 3" key="1">
    <citation type="submission" date="2019-07" db="EMBL/GenBank/DDBJ databases">
        <title>Genome sequence of 2 isolates from Red Sea Mangroves.</title>
        <authorList>
            <person name="Sefrji F."/>
            <person name="Michoud G."/>
            <person name="Merlino G."/>
            <person name="Daffonchio D."/>
        </authorList>
    </citation>
    <scope>NUCLEOTIDE SEQUENCE [LARGE SCALE GENOMIC DNA]</scope>
    <source>
        <strain evidence="2 3">R1DC41</strain>
    </source>
</reference>
<dbReference type="KEGG" id="mcui:G8O30_00635"/>
<dbReference type="PROSITE" id="PS51186">
    <property type="entry name" value="GNAT"/>
    <property type="match status" value="1"/>
</dbReference>
<dbReference type="Proteomes" id="UP000593626">
    <property type="component" value="Chromosome"/>
</dbReference>
<dbReference type="RefSeq" id="WP_239673092.1">
    <property type="nucleotide sequence ID" value="NZ_CP049742.1"/>
</dbReference>
<evidence type="ECO:0000259" key="1">
    <source>
        <dbReference type="PROSITE" id="PS51186"/>
    </source>
</evidence>
<sequence length="157" mass="18007">MIHLIKMNENQYNKFFEETVKEYAEENVKEGRWTSSEAMDRARKETHELLPEGIQTEGHYICSIQHAVKGQVGTLWYAIKEKKGEKVAFIYSIQLKEAFQGMGYGKQALTVLEAGLVSQSVSSIGLHVFGHNERAFQLYRKMGYLATSIKMKKQLKV</sequence>
<dbReference type="InterPro" id="IPR000182">
    <property type="entry name" value="GNAT_dom"/>
</dbReference>
<protein>
    <submittedName>
        <fullName evidence="2">GNAT family N-acetyltransferase</fullName>
    </submittedName>
</protein>
<name>A0A7S8C8Y5_9BACI</name>
<gene>
    <name evidence="2" type="ORF">G8O30_00635</name>
</gene>
<dbReference type="EMBL" id="CP049742">
    <property type="protein sequence ID" value="QPC45586.1"/>
    <property type="molecule type" value="Genomic_DNA"/>
</dbReference>
<dbReference type="SUPFAM" id="SSF55729">
    <property type="entry name" value="Acyl-CoA N-acyltransferases (Nat)"/>
    <property type="match status" value="1"/>
</dbReference>
<proteinExistence type="predicted"/>
<organism evidence="2 3">
    <name type="scientific">Mangrovibacillus cuniculi</name>
    <dbReference type="NCBI Taxonomy" id="2593652"/>
    <lineage>
        <taxon>Bacteria</taxon>
        <taxon>Bacillati</taxon>
        <taxon>Bacillota</taxon>
        <taxon>Bacilli</taxon>
        <taxon>Bacillales</taxon>
        <taxon>Bacillaceae</taxon>
        <taxon>Mangrovibacillus</taxon>
    </lineage>
</organism>
<dbReference type="AlphaFoldDB" id="A0A7S8C8Y5"/>
<evidence type="ECO:0000313" key="2">
    <source>
        <dbReference type="EMBL" id="QPC45586.1"/>
    </source>
</evidence>
<keyword evidence="3" id="KW-1185">Reference proteome</keyword>
<dbReference type="InterPro" id="IPR016181">
    <property type="entry name" value="Acyl_CoA_acyltransferase"/>
</dbReference>
<dbReference type="GO" id="GO:0016747">
    <property type="term" value="F:acyltransferase activity, transferring groups other than amino-acyl groups"/>
    <property type="evidence" value="ECO:0007669"/>
    <property type="project" value="InterPro"/>
</dbReference>